<sequence length="223" mass="24645">MDGEGRSWTFLVYIISNELADRFPGDEDELPPNDGNPHPFNREVYPGEPNWVQQWVNDQMLHAGFHNGQVVEQAIPVQHEHINPMDDLPQWEQWPNHNNNVQHMAQLQEELSVEVSGLSVGLNSGSTAVSGSNTSGIALAPAAQLNTITIVPRALSPHNLPRPPIKLVYSPRQRNMVNENHTRDMATSTTPSVGMDRLMADAQAINQLVPSQANVGVDEEDAN</sequence>
<dbReference type="Proteomes" id="UP000729402">
    <property type="component" value="Unassembled WGS sequence"/>
</dbReference>
<reference evidence="1" key="2">
    <citation type="submission" date="2021-02" db="EMBL/GenBank/DDBJ databases">
        <authorList>
            <person name="Kimball J.A."/>
            <person name="Haas M.W."/>
            <person name="Macchietto M."/>
            <person name="Kono T."/>
            <person name="Duquette J."/>
            <person name="Shao M."/>
        </authorList>
    </citation>
    <scope>NUCLEOTIDE SEQUENCE</scope>
    <source>
        <tissue evidence="1">Fresh leaf tissue</tissue>
    </source>
</reference>
<accession>A0A8J5S718</accession>
<evidence type="ECO:0000313" key="2">
    <source>
        <dbReference type="Proteomes" id="UP000729402"/>
    </source>
</evidence>
<evidence type="ECO:0000313" key="1">
    <source>
        <dbReference type="EMBL" id="KAG8051006.1"/>
    </source>
</evidence>
<keyword evidence="2" id="KW-1185">Reference proteome</keyword>
<protein>
    <submittedName>
        <fullName evidence="1">Uncharacterized protein</fullName>
    </submittedName>
</protein>
<comment type="caution">
    <text evidence="1">The sequence shown here is derived from an EMBL/GenBank/DDBJ whole genome shotgun (WGS) entry which is preliminary data.</text>
</comment>
<dbReference type="AlphaFoldDB" id="A0A8J5S718"/>
<proteinExistence type="predicted"/>
<gene>
    <name evidence="1" type="ORF">GUJ93_ZPchr0009g672</name>
</gene>
<dbReference type="EMBL" id="JAAALK010000289">
    <property type="protein sequence ID" value="KAG8051006.1"/>
    <property type="molecule type" value="Genomic_DNA"/>
</dbReference>
<organism evidence="1 2">
    <name type="scientific">Zizania palustris</name>
    <name type="common">Northern wild rice</name>
    <dbReference type="NCBI Taxonomy" id="103762"/>
    <lineage>
        <taxon>Eukaryota</taxon>
        <taxon>Viridiplantae</taxon>
        <taxon>Streptophyta</taxon>
        <taxon>Embryophyta</taxon>
        <taxon>Tracheophyta</taxon>
        <taxon>Spermatophyta</taxon>
        <taxon>Magnoliopsida</taxon>
        <taxon>Liliopsida</taxon>
        <taxon>Poales</taxon>
        <taxon>Poaceae</taxon>
        <taxon>BOP clade</taxon>
        <taxon>Oryzoideae</taxon>
        <taxon>Oryzeae</taxon>
        <taxon>Zizaniinae</taxon>
        <taxon>Zizania</taxon>
    </lineage>
</organism>
<name>A0A8J5S718_ZIZPA</name>
<reference evidence="1" key="1">
    <citation type="journal article" date="2021" name="bioRxiv">
        <title>Whole Genome Assembly and Annotation of Northern Wild Rice, Zizania palustris L., Supports a Whole Genome Duplication in the Zizania Genus.</title>
        <authorList>
            <person name="Haas M."/>
            <person name="Kono T."/>
            <person name="Macchietto M."/>
            <person name="Millas R."/>
            <person name="McGilp L."/>
            <person name="Shao M."/>
            <person name="Duquette J."/>
            <person name="Hirsch C.N."/>
            <person name="Kimball J."/>
        </authorList>
    </citation>
    <scope>NUCLEOTIDE SEQUENCE</scope>
    <source>
        <tissue evidence="1">Fresh leaf tissue</tissue>
    </source>
</reference>